<reference evidence="4 5" key="1">
    <citation type="journal article" date="2013" name="Curr. Biol.">
        <title>Shared signatures of parasitism and phylogenomics unite Cryptomycota and microsporidia.</title>
        <authorList>
            <person name="James T.Y."/>
            <person name="Pelin A."/>
            <person name="Bonen L."/>
            <person name="Ahrendt S."/>
            <person name="Sain D."/>
            <person name="Corradi N."/>
            <person name="Stajich J.E."/>
        </authorList>
    </citation>
    <scope>NUCLEOTIDE SEQUENCE [LARGE SCALE GENOMIC DNA]</scope>
    <source>
        <strain evidence="4 5">CSF55</strain>
    </source>
</reference>
<dbReference type="AlphaFoldDB" id="A0A075AZG1"/>
<evidence type="ECO:0000256" key="2">
    <source>
        <dbReference type="ARBA" id="ARBA00022723"/>
    </source>
</evidence>
<keyword evidence="5" id="KW-1185">Reference proteome</keyword>
<evidence type="ECO:0000313" key="5">
    <source>
        <dbReference type="Proteomes" id="UP000030755"/>
    </source>
</evidence>
<dbReference type="EMBL" id="KE561017">
    <property type="protein sequence ID" value="EPZ33974.1"/>
    <property type="molecule type" value="Genomic_DNA"/>
</dbReference>
<dbReference type="InterPro" id="IPR008584">
    <property type="entry name" value="CXXC_Zn-binding_euk"/>
</dbReference>
<organism evidence="4 5">
    <name type="scientific">Rozella allomycis (strain CSF55)</name>
    <dbReference type="NCBI Taxonomy" id="988480"/>
    <lineage>
        <taxon>Eukaryota</taxon>
        <taxon>Fungi</taxon>
        <taxon>Fungi incertae sedis</taxon>
        <taxon>Cryptomycota</taxon>
        <taxon>Cryptomycota incertae sedis</taxon>
        <taxon>Rozella</taxon>
    </lineage>
</organism>
<dbReference type="Proteomes" id="UP000030755">
    <property type="component" value="Unassembled WGS sequence"/>
</dbReference>
<accession>A0A075AZG1</accession>
<proteinExistence type="inferred from homology"/>
<dbReference type="GO" id="GO:0008270">
    <property type="term" value="F:zinc ion binding"/>
    <property type="evidence" value="ECO:0007669"/>
    <property type="project" value="TreeGrafter"/>
</dbReference>
<dbReference type="SUPFAM" id="SSF141678">
    <property type="entry name" value="MAL13P1.257-like"/>
    <property type="match status" value="1"/>
</dbReference>
<evidence type="ECO:0000313" key="4">
    <source>
        <dbReference type="EMBL" id="EPZ33974.1"/>
    </source>
</evidence>
<dbReference type="OrthoDB" id="10248838at2759"/>
<protein>
    <recommendedName>
        <fullName evidence="6">DUF866-domain-containing protein</fullName>
    </recommendedName>
</protein>
<evidence type="ECO:0000256" key="3">
    <source>
        <dbReference type="ARBA" id="ARBA00022833"/>
    </source>
</evidence>
<dbReference type="OMA" id="TAHFVWR"/>
<dbReference type="Pfam" id="PF05907">
    <property type="entry name" value="CXXC_Zn-b_euk"/>
    <property type="match status" value="1"/>
</dbReference>
<comment type="similarity">
    <text evidence="1">Belongs to the UPF0587 family.</text>
</comment>
<name>A0A075AZG1_ROZAC</name>
<evidence type="ECO:0008006" key="6">
    <source>
        <dbReference type="Google" id="ProtNLM"/>
    </source>
</evidence>
<dbReference type="PANTHER" id="PTHR12857:SF0">
    <property type="entry name" value="CXXC MOTIF CONTAINING ZINC BINDING PROTEIN"/>
    <property type="match status" value="1"/>
</dbReference>
<sequence>MPFFDIFLKADYENITTLRLHKDTSLFLSCECQGCREISDSFMALNRNEQTSISGSRGTANLVFKCKSCKKECSVDLVSTFDVTDDNKPQQFAKLECRGCKPSELSLRDGFEAISEAGNTFDDIDLTEGEWYGYDEDAKVPLGITNVEIKINKC</sequence>
<gene>
    <name evidence="4" type="ORF">O9G_005655</name>
</gene>
<keyword evidence="2" id="KW-0479">Metal-binding</keyword>
<keyword evidence="3" id="KW-0862">Zinc</keyword>
<evidence type="ECO:0000256" key="1">
    <source>
        <dbReference type="ARBA" id="ARBA00007818"/>
    </source>
</evidence>
<dbReference type="HOGENOM" id="CLU_114688_1_0_1"/>
<dbReference type="PANTHER" id="PTHR12857">
    <property type="entry name" value="CXXC MOTIF CONTAINING ZINC BINDING PROTEIN"/>
    <property type="match status" value="1"/>
</dbReference>